<gene>
    <name evidence="1" type="ORF">LY89DRAFT_692060</name>
</gene>
<dbReference type="Proteomes" id="UP000070700">
    <property type="component" value="Unassembled WGS sequence"/>
</dbReference>
<reference evidence="1 2" key="1">
    <citation type="submission" date="2015-10" db="EMBL/GenBank/DDBJ databases">
        <title>Full genome of DAOMC 229536 Phialocephala scopiformis, a fungal endophyte of spruce producing the potent anti-insectan compound rugulosin.</title>
        <authorList>
            <consortium name="DOE Joint Genome Institute"/>
            <person name="Walker A.K."/>
            <person name="Frasz S.L."/>
            <person name="Seifert K.A."/>
            <person name="Miller J.D."/>
            <person name="Mondo S.J."/>
            <person name="Labutti K."/>
            <person name="Lipzen A."/>
            <person name="Dockter R."/>
            <person name="Kennedy M."/>
            <person name="Grigoriev I.V."/>
            <person name="Spatafora J.W."/>
        </authorList>
    </citation>
    <scope>NUCLEOTIDE SEQUENCE [LARGE SCALE GENOMIC DNA]</scope>
    <source>
        <strain evidence="1 2">CBS 120377</strain>
    </source>
</reference>
<evidence type="ECO:0000313" key="2">
    <source>
        <dbReference type="Proteomes" id="UP000070700"/>
    </source>
</evidence>
<dbReference type="GeneID" id="28826187"/>
<dbReference type="RefSeq" id="XP_018061332.1">
    <property type="nucleotide sequence ID" value="XM_018216461.1"/>
</dbReference>
<dbReference type="AlphaFoldDB" id="A0A132B5N7"/>
<dbReference type="InParanoid" id="A0A132B5N7"/>
<name>A0A132B5N7_MOLSC</name>
<protein>
    <submittedName>
        <fullName evidence="1">Uncharacterized protein</fullName>
    </submittedName>
</protein>
<dbReference type="EMBL" id="KQ947442">
    <property type="protein sequence ID" value="KUJ06977.1"/>
    <property type="molecule type" value="Genomic_DNA"/>
</dbReference>
<evidence type="ECO:0000313" key="1">
    <source>
        <dbReference type="EMBL" id="KUJ06977.1"/>
    </source>
</evidence>
<sequence>MSCLVVLRGGKRMKKGWSSICDHEQVKKDLYGALVKDILSSRRFPPEEGYLPVIFIR</sequence>
<organism evidence="1 2">
    <name type="scientific">Mollisia scopiformis</name>
    <name type="common">Conifer needle endophyte fungus</name>
    <name type="synonym">Phialocephala scopiformis</name>
    <dbReference type="NCBI Taxonomy" id="149040"/>
    <lineage>
        <taxon>Eukaryota</taxon>
        <taxon>Fungi</taxon>
        <taxon>Dikarya</taxon>
        <taxon>Ascomycota</taxon>
        <taxon>Pezizomycotina</taxon>
        <taxon>Leotiomycetes</taxon>
        <taxon>Helotiales</taxon>
        <taxon>Mollisiaceae</taxon>
        <taxon>Mollisia</taxon>
    </lineage>
</organism>
<proteinExistence type="predicted"/>
<keyword evidence="2" id="KW-1185">Reference proteome</keyword>
<accession>A0A132B5N7</accession>
<dbReference type="KEGG" id="psco:LY89DRAFT_692060"/>